<dbReference type="PANTHER" id="PTHR47618">
    <property type="entry name" value="BIFUNCTIONAL OLIGORIBONUCLEASE AND PAP PHOSPHATASE NRNA"/>
    <property type="match status" value="1"/>
</dbReference>
<reference evidence="3 4" key="1">
    <citation type="submission" date="2019-07" db="EMBL/GenBank/DDBJ databases">
        <title>Complete Genome Sequence of Leptotrichia goodfellowii Strain JCM 16774.</title>
        <authorList>
            <person name="Watanabe S."/>
            <person name="Cui L."/>
        </authorList>
    </citation>
    <scope>NUCLEOTIDE SEQUENCE [LARGE SCALE GENOMIC DNA]</scope>
    <source>
        <strain evidence="3 4">JCM16774</strain>
    </source>
</reference>
<dbReference type="PANTHER" id="PTHR47618:SF1">
    <property type="entry name" value="BIFUNCTIONAL OLIGORIBONUCLEASE AND PAP PHOSPHATASE NRNA"/>
    <property type="match status" value="1"/>
</dbReference>
<feature type="domain" description="DDH" evidence="1">
    <location>
        <begin position="24"/>
        <end position="176"/>
    </location>
</feature>
<sequence>MLENNNRGNVTLEEIKNEILKAENIILTTHINPDGDALGSVSAFLLMINEYNKKFAKKSLDMKKVRIIVDDELPKYMEKFEEGPLIERYSSSLENERADLFISLDCANAERYGNVIEIKKNCKKSINIDHHISNTEHAQMNYVGDVSSTCELIYQFLELFNIELTKEIADFLYLGIINDTGNFRHDNVTQNTFAVCSELMKAGADNHKVANIIFGLSRKKVNLFGDVYKNNKMNDKYKFIYYYLTKDKIKEMEVSKGDSDGISELLLKIEDTEISLFARDDENGFLKGSLRCNDKYNVNEIASIFNGGGHIKAAGFKTDLSFPEVIEKIVEKLEEYEK</sequence>
<dbReference type="RefSeq" id="WP_026737275.1">
    <property type="nucleotide sequence ID" value="NZ_AP019822.1"/>
</dbReference>
<organism evidence="3 4">
    <name type="scientific">Pseudoleptotrichia goodfellowii</name>
    <dbReference type="NCBI Taxonomy" id="157692"/>
    <lineage>
        <taxon>Bacteria</taxon>
        <taxon>Fusobacteriati</taxon>
        <taxon>Fusobacteriota</taxon>
        <taxon>Fusobacteriia</taxon>
        <taxon>Fusobacteriales</taxon>
        <taxon>Leptotrichiaceae</taxon>
        <taxon>Pseudoleptotrichia</taxon>
    </lineage>
</organism>
<accession>A0A510J911</accession>
<name>A0A510J911_9FUSO</name>
<dbReference type="KEGG" id="lgo:JCM16774_0720"/>
<gene>
    <name evidence="3" type="ORF">JCM16774_0720</name>
</gene>
<dbReference type="EMBL" id="AP019822">
    <property type="protein sequence ID" value="BBM35790.1"/>
    <property type="molecule type" value="Genomic_DNA"/>
</dbReference>
<evidence type="ECO:0000259" key="1">
    <source>
        <dbReference type="Pfam" id="PF01368"/>
    </source>
</evidence>
<dbReference type="Pfam" id="PF02272">
    <property type="entry name" value="DHHA1"/>
    <property type="match status" value="1"/>
</dbReference>
<dbReference type="InterPro" id="IPR003156">
    <property type="entry name" value="DHHA1_dom"/>
</dbReference>
<dbReference type="Pfam" id="PF01368">
    <property type="entry name" value="DHH"/>
    <property type="match status" value="1"/>
</dbReference>
<feature type="domain" description="DHHA1" evidence="2">
    <location>
        <begin position="238"/>
        <end position="336"/>
    </location>
</feature>
<dbReference type="Proteomes" id="UP000321606">
    <property type="component" value="Chromosome"/>
</dbReference>
<protein>
    <submittedName>
        <fullName evidence="3">Phosphoesterase RecJ domain-containing protein</fullName>
    </submittedName>
</protein>
<dbReference type="Gene3D" id="3.90.1640.10">
    <property type="entry name" value="inorganic pyrophosphatase (n-terminal core)"/>
    <property type="match status" value="1"/>
</dbReference>
<evidence type="ECO:0000313" key="4">
    <source>
        <dbReference type="Proteomes" id="UP000321606"/>
    </source>
</evidence>
<dbReference type="OrthoDB" id="9803668at2"/>
<evidence type="ECO:0000313" key="3">
    <source>
        <dbReference type="EMBL" id="BBM35790.1"/>
    </source>
</evidence>
<proteinExistence type="predicted"/>
<dbReference type="SUPFAM" id="SSF64182">
    <property type="entry name" value="DHH phosphoesterases"/>
    <property type="match status" value="1"/>
</dbReference>
<dbReference type="STRING" id="714315.GCA_000516535_00718"/>
<dbReference type="InterPro" id="IPR038763">
    <property type="entry name" value="DHH_sf"/>
</dbReference>
<dbReference type="Gene3D" id="3.10.310.30">
    <property type="match status" value="1"/>
</dbReference>
<dbReference type="AlphaFoldDB" id="A0A510J911"/>
<dbReference type="InterPro" id="IPR001667">
    <property type="entry name" value="DDH_dom"/>
</dbReference>
<dbReference type="InterPro" id="IPR051319">
    <property type="entry name" value="Oligoribo/pAp-PDE_c-di-AMP_PDE"/>
</dbReference>
<dbReference type="GO" id="GO:0003676">
    <property type="term" value="F:nucleic acid binding"/>
    <property type="evidence" value="ECO:0007669"/>
    <property type="project" value="InterPro"/>
</dbReference>
<evidence type="ECO:0000259" key="2">
    <source>
        <dbReference type="Pfam" id="PF02272"/>
    </source>
</evidence>